<dbReference type="OrthoDB" id="10451158at2759"/>
<evidence type="ECO:0000256" key="1">
    <source>
        <dbReference type="SAM" id="MobiDB-lite"/>
    </source>
</evidence>
<accession>A0A437C641</accession>
<dbReference type="EMBL" id="CM012457">
    <property type="protein sequence ID" value="RVE58058.1"/>
    <property type="molecule type" value="Genomic_DNA"/>
</dbReference>
<feature type="region of interest" description="Disordered" evidence="1">
    <location>
        <begin position="22"/>
        <end position="141"/>
    </location>
</feature>
<keyword evidence="4" id="KW-1185">Reference proteome</keyword>
<evidence type="ECO:0000256" key="2">
    <source>
        <dbReference type="SAM" id="SignalP"/>
    </source>
</evidence>
<organism evidence="3 4">
    <name type="scientific">Oryzias javanicus</name>
    <name type="common">Javanese ricefish</name>
    <name type="synonym">Aplocheilus javanicus</name>
    <dbReference type="NCBI Taxonomy" id="123683"/>
    <lineage>
        <taxon>Eukaryota</taxon>
        <taxon>Metazoa</taxon>
        <taxon>Chordata</taxon>
        <taxon>Craniata</taxon>
        <taxon>Vertebrata</taxon>
        <taxon>Euteleostomi</taxon>
        <taxon>Actinopterygii</taxon>
        <taxon>Neopterygii</taxon>
        <taxon>Teleostei</taxon>
        <taxon>Neoteleostei</taxon>
        <taxon>Acanthomorphata</taxon>
        <taxon>Ovalentaria</taxon>
        <taxon>Atherinomorphae</taxon>
        <taxon>Beloniformes</taxon>
        <taxon>Adrianichthyidae</taxon>
        <taxon>Oryziinae</taxon>
        <taxon>Oryzias</taxon>
    </lineage>
</organism>
<reference evidence="3 4" key="2">
    <citation type="submission" date="2019-01" db="EMBL/GenBank/DDBJ databases">
        <title>A chromosome length genome reference of the Java medaka (oryzias javanicus).</title>
        <authorList>
            <person name="Herpin A."/>
            <person name="Takehana Y."/>
            <person name="Naruse K."/>
            <person name="Ansai S."/>
            <person name="Kawaguchi M."/>
        </authorList>
    </citation>
    <scope>NUCLEOTIDE SEQUENCE [LARGE SCALE GENOMIC DNA]</scope>
    <source>
        <strain evidence="3">RS831</strain>
        <tissue evidence="3">Whole body</tissue>
    </source>
</reference>
<feature type="compositionally biased region" description="Low complexity" evidence="1">
    <location>
        <begin position="104"/>
        <end position="141"/>
    </location>
</feature>
<protein>
    <submittedName>
        <fullName evidence="3">Uncharacterized protein</fullName>
    </submittedName>
</protein>
<feature type="compositionally biased region" description="Polar residues" evidence="1">
    <location>
        <begin position="39"/>
        <end position="50"/>
    </location>
</feature>
<feature type="compositionally biased region" description="Pro residues" evidence="1">
    <location>
        <begin position="79"/>
        <end position="88"/>
    </location>
</feature>
<sequence length="240" mass="27365">MGFIFRLMLLSLLMVGENQAYSLKSSGSPGNEEPYDNQLAPQMTPPSDQTFRVKAPKAPQQGYPTWKQPQEPQNYGYPPLNPSIPMEPPKNDFLHQHNVPSPPQHHGYPPQQHGYPPQQHGVPQQHGYPPQQHGVSQQHGYPPQQHVVHQQHHVPHQHGYPHHQHQMPNVPTSKPTLSTHMDTPGKIRCSSIMFTLPNSKRSQGFHRNLATLMDTPRCLRNTCTRRNILVSQWLYGNPTF</sequence>
<name>A0A437C641_ORYJA</name>
<dbReference type="AlphaFoldDB" id="A0A437C641"/>
<feature type="signal peptide" evidence="2">
    <location>
        <begin position="1"/>
        <end position="20"/>
    </location>
</feature>
<dbReference type="Proteomes" id="UP000283210">
    <property type="component" value="Chromosome 21"/>
</dbReference>
<reference evidence="3 4" key="1">
    <citation type="submission" date="2018-11" db="EMBL/GenBank/DDBJ databases">
        <authorList>
            <person name="Lopez-Roques C."/>
            <person name="Donnadieu C."/>
            <person name="Bouchez O."/>
            <person name="Klopp C."/>
            <person name="Cabau C."/>
            <person name="Zahm M."/>
        </authorList>
    </citation>
    <scope>NUCLEOTIDE SEQUENCE [LARGE SCALE GENOMIC DNA]</scope>
    <source>
        <strain evidence="3">RS831</strain>
        <tissue evidence="3">Whole body</tissue>
    </source>
</reference>
<feature type="chain" id="PRO_5019346563" evidence="2">
    <location>
        <begin position="21"/>
        <end position="240"/>
    </location>
</feature>
<keyword evidence="2" id="KW-0732">Signal</keyword>
<proteinExistence type="predicted"/>
<evidence type="ECO:0000313" key="4">
    <source>
        <dbReference type="Proteomes" id="UP000283210"/>
    </source>
</evidence>
<evidence type="ECO:0000313" key="3">
    <source>
        <dbReference type="EMBL" id="RVE58058.1"/>
    </source>
</evidence>
<gene>
    <name evidence="3" type="ORF">OJAV_G00205520</name>
</gene>